<dbReference type="Gene3D" id="3.40.50.1820">
    <property type="entry name" value="alpha/beta hydrolase"/>
    <property type="match status" value="1"/>
</dbReference>
<dbReference type="Pfam" id="PF06441">
    <property type="entry name" value="EHN"/>
    <property type="match status" value="1"/>
</dbReference>
<gene>
    <name evidence="7" type="ORF">BN869_000008288_1</name>
</gene>
<dbReference type="GO" id="GO:0004301">
    <property type="term" value="F:epoxide hydrolase activity"/>
    <property type="evidence" value="ECO:0007669"/>
    <property type="project" value="TreeGrafter"/>
</dbReference>
<feature type="active site" description="Proton donor" evidence="4">
    <location>
        <position position="349"/>
    </location>
</feature>
<evidence type="ECO:0000256" key="1">
    <source>
        <dbReference type="ARBA" id="ARBA00010088"/>
    </source>
</evidence>
<feature type="signal peptide" evidence="5">
    <location>
        <begin position="1"/>
        <end position="19"/>
    </location>
</feature>
<keyword evidence="3" id="KW-0378">Hydrolase</keyword>
<feature type="domain" description="Epoxide hydrolase N-terminal" evidence="6">
    <location>
        <begin position="41"/>
        <end position="157"/>
    </location>
</feature>
<dbReference type="PANTHER" id="PTHR21661:SF35">
    <property type="entry name" value="EPOXIDE HYDROLASE"/>
    <property type="match status" value="1"/>
</dbReference>
<dbReference type="SUPFAM" id="SSF53474">
    <property type="entry name" value="alpha/beta-Hydrolases"/>
    <property type="match status" value="1"/>
</dbReference>
<sequence>MLMLSRIFIAGQLIAATVAVQSLNSSYPATNFKATFGSSPQPMTVDVSPDFIAQTKLKVSLTRFPIEIDGPQFVEGLPNKNLTQFRDYWLNDYDWDSVQQQLNSNFSHFTTTVGPLDSSSYNYTLPIPLHFVHHRSERPDAIPLLFIHGYPGSFLEVRKIIDLLTTPPDHDIPAFHVVAPSIPGFGFSPAPTEPGLGLIEVGAAFNELMKQLGYDRYVAQGGDFGAITIRYMAAMFPDSTVSILSNLWGEAPTDADLLRYSRNETTAEESSFIEFFQGVWPTVLAFWGVESTFPLQLGTLLNDSPIGNLGWLYWGTKGFSPGYDWGLEELITWSMMLYIPGPYGSVRTYAEMKRATQEGTLDFAWKDVSIPVGVLQYFPDVGYGVPRDWLERQATNITYFSRKPLTTLGGHFPATINPTDLVDEMRKFWGSAAGGWTAYV</sequence>
<reference evidence="7" key="1">
    <citation type="submission" date="2015-01" db="EMBL/GenBank/DDBJ databases">
        <authorList>
            <person name="Durling Mikael"/>
        </authorList>
    </citation>
    <scope>NUCLEOTIDE SEQUENCE</scope>
</reference>
<name>A0A0B7KBE8_BIOOC</name>
<evidence type="ECO:0000259" key="6">
    <source>
        <dbReference type="Pfam" id="PF06441"/>
    </source>
</evidence>
<dbReference type="PRINTS" id="PR00412">
    <property type="entry name" value="EPOXHYDRLASE"/>
</dbReference>
<accession>A0A0B7KBE8</accession>
<dbReference type="PANTHER" id="PTHR21661">
    <property type="entry name" value="EPOXIDE HYDROLASE 1-RELATED"/>
    <property type="match status" value="1"/>
</dbReference>
<dbReference type="InterPro" id="IPR016292">
    <property type="entry name" value="Epoxide_hydrolase"/>
</dbReference>
<feature type="chain" id="PRO_5002118041" description="Epoxide hydrolase N-terminal domain-containing protein" evidence="5">
    <location>
        <begin position="20"/>
        <end position="440"/>
    </location>
</feature>
<keyword evidence="5" id="KW-0732">Signal</keyword>
<dbReference type="PIRSF" id="PIRSF001112">
    <property type="entry name" value="Epoxide_hydrolase"/>
    <property type="match status" value="1"/>
</dbReference>
<comment type="similarity">
    <text evidence="1">Belongs to the peptidase S33 family.</text>
</comment>
<dbReference type="InterPro" id="IPR010497">
    <property type="entry name" value="Epoxide_hydro_N"/>
</dbReference>
<proteinExistence type="inferred from homology"/>
<keyword evidence="2" id="KW-0058">Aromatic hydrocarbons catabolism</keyword>
<feature type="active site" description="Nucleophile" evidence="4">
    <location>
        <position position="223"/>
    </location>
</feature>
<protein>
    <recommendedName>
        <fullName evidence="6">Epoxide hydrolase N-terminal domain-containing protein</fullName>
    </recommendedName>
</protein>
<evidence type="ECO:0000256" key="5">
    <source>
        <dbReference type="SAM" id="SignalP"/>
    </source>
</evidence>
<feature type="active site" description="Proton acceptor" evidence="4">
    <location>
        <position position="411"/>
    </location>
</feature>
<dbReference type="EMBL" id="CDPU01000027">
    <property type="protein sequence ID" value="CEO52230.1"/>
    <property type="molecule type" value="Genomic_DNA"/>
</dbReference>
<dbReference type="InterPro" id="IPR029058">
    <property type="entry name" value="AB_hydrolase_fold"/>
</dbReference>
<organism evidence="7">
    <name type="scientific">Bionectria ochroleuca</name>
    <name type="common">Gliocladium roseum</name>
    <dbReference type="NCBI Taxonomy" id="29856"/>
    <lineage>
        <taxon>Eukaryota</taxon>
        <taxon>Fungi</taxon>
        <taxon>Dikarya</taxon>
        <taxon>Ascomycota</taxon>
        <taxon>Pezizomycotina</taxon>
        <taxon>Sordariomycetes</taxon>
        <taxon>Hypocreomycetidae</taxon>
        <taxon>Hypocreales</taxon>
        <taxon>Bionectriaceae</taxon>
        <taxon>Clonostachys</taxon>
    </lineage>
</organism>
<evidence type="ECO:0000256" key="2">
    <source>
        <dbReference type="ARBA" id="ARBA00022797"/>
    </source>
</evidence>
<dbReference type="InterPro" id="IPR000639">
    <property type="entry name" value="Epox_hydrolase-like"/>
</dbReference>
<evidence type="ECO:0000256" key="4">
    <source>
        <dbReference type="PIRSR" id="PIRSR001112-1"/>
    </source>
</evidence>
<dbReference type="GO" id="GO:0097176">
    <property type="term" value="P:epoxide metabolic process"/>
    <property type="evidence" value="ECO:0007669"/>
    <property type="project" value="TreeGrafter"/>
</dbReference>
<evidence type="ECO:0000256" key="3">
    <source>
        <dbReference type="ARBA" id="ARBA00022801"/>
    </source>
</evidence>
<dbReference type="AlphaFoldDB" id="A0A0B7KBE8"/>
<evidence type="ECO:0000313" key="7">
    <source>
        <dbReference type="EMBL" id="CEO52230.1"/>
    </source>
</evidence>